<dbReference type="GO" id="GO:0031902">
    <property type="term" value="C:late endosome membrane"/>
    <property type="evidence" value="ECO:0007669"/>
    <property type="project" value="UniProtKB-UniRule"/>
</dbReference>
<evidence type="ECO:0000256" key="1">
    <source>
        <dbReference type="ARBA" id="ARBA00009697"/>
    </source>
</evidence>
<dbReference type="Pfam" id="PF04157">
    <property type="entry name" value="EAP30"/>
    <property type="match status" value="1"/>
</dbReference>
<dbReference type="InterPro" id="IPR036388">
    <property type="entry name" value="WH-like_DNA-bd_sf"/>
</dbReference>
<dbReference type="GO" id="GO:0043328">
    <property type="term" value="P:protein transport to vacuole involved in ubiquitin-dependent protein catabolic process via the multivesicular body sorting pathway"/>
    <property type="evidence" value="ECO:0007669"/>
    <property type="project" value="UniProtKB-UniRule"/>
</dbReference>
<gene>
    <name evidence="7" type="primary">VPS36</name>
    <name evidence="7" type="ORF">ATY40_BA7500332</name>
</gene>
<evidence type="ECO:0000256" key="3">
    <source>
        <dbReference type="ARBA" id="ARBA00022927"/>
    </source>
</evidence>
<dbReference type="Gene3D" id="1.10.10.10">
    <property type="entry name" value="Winged helix-like DNA-binding domain superfamily/Winged helix DNA-binding domain"/>
    <property type="match status" value="1"/>
</dbReference>
<comment type="subcellular location">
    <subcellularLocation>
        <location evidence="4">Cytoplasm</location>
    </subcellularLocation>
    <subcellularLocation>
        <location evidence="4">Endosome</location>
    </subcellularLocation>
</comment>
<evidence type="ECO:0000259" key="6">
    <source>
        <dbReference type="PROSITE" id="PS51495"/>
    </source>
</evidence>
<comment type="function">
    <text evidence="4">Component of the ESCRT-II complex (endosomal sorting complex required for transport II), which is required for multivesicular body (MVB) formation and sorting of endosomal cargo proteins into MVBs.</text>
</comment>
<dbReference type="AlphaFoldDB" id="A0A1B2J7Y6"/>
<dbReference type="InterPro" id="IPR031558">
    <property type="entry name" value="Vps36-NZF-N"/>
</dbReference>
<dbReference type="InterPro" id="IPR011993">
    <property type="entry name" value="PH-like_dom_sf"/>
</dbReference>
<dbReference type="SUPFAM" id="SSF90209">
    <property type="entry name" value="Ran binding protein zinc finger-like"/>
    <property type="match status" value="1"/>
</dbReference>
<dbReference type="InterPro" id="IPR036443">
    <property type="entry name" value="Znf_RanBP2_sf"/>
</dbReference>
<feature type="domain" description="GLUE N-terminal" evidence="6">
    <location>
        <begin position="6"/>
        <end position="255"/>
    </location>
</feature>
<accession>A0A1B2J7Y6</accession>
<keyword evidence="4" id="KW-0963">Cytoplasm</keyword>
<dbReference type="PROSITE" id="PS51495">
    <property type="entry name" value="GLUE"/>
    <property type="match status" value="1"/>
</dbReference>
<evidence type="ECO:0000256" key="5">
    <source>
        <dbReference type="SAM" id="MobiDB-lite"/>
    </source>
</evidence>
<keyword evidence="8" id="KW-1185">Reference proteome</keyword>
<comment type="subunit">
    <text evidence="4">Component of the endosomal sorting complex required for transport II (ESCRT-II).</text>
</comment>
<dbReference type="Pfam" id="PF11605">
    <property type="entry name" value="Vps36_ESCRT-II"/>
    <property type="match status" value="1"/>
</dbReference>
<dbReference type="GO" id="GO:0032266">
    <property type="term" value="F:phosphatidylinositol-3-phosphate binding"/>
    <property type="evidence" value="ECO:0007669"/>
    <property type="project" value="UniProtKB-UniRule"/>
</dbReference>
<dbReference type="PANTHER" id="PTHR13128:SF12">
    <property type="entry name" value="VACUOLAR PROTEIN-SORTING-ASSOCIATED PROTEIN 36"/>
    <property type="match status" value="1"/>
</dbReference>
<dbReference type="Pfam" id="PF16988">
    <property type="entry name" value="Vps36-NZF-N"/>
    <property type="match status" value="1"/>
</dbReference>
<dbReference type="SUPFAM" id="SSF50729">
    <property type="entry name" value="PH domain-like"/>
    <property type="match status" value="1"/>
</dbReference>
<comment type="similarity">
    <text evidence="1 4">Belongs to the VPS36 family.</text>
</comment>
<feature type="region of interest" description="Disordered" evidence="5">
    <location>
        <begin position="151"/>
        <end position="174"/>
    </location>
</feature>
<dbReference type="GO" id="GO:0043130">
    <property type="term" value="F:ubiquitin binding"/>
    <property type="evidence" value="ECO:0007669"/>
    <property type="project" value="UniProtKB-UniRule"/>
</dbReference>
<dbReference type="InterPro" id="IPR040608">
    <property type="entry name" value="Snf8/Vps36"/>
</dbReference>
<evidence type="ECO:0000313" key="7">
    <source>
        <dbReference type="EMBL" id="ANZ74134.1"/>
    </source>
</evidence>
<dbReference type="Gene3D" id="2.30.30.380">
    <property type="entry name" value="Zn-finger domain of Sec23/24"/>
    <property type="match status" value="2"/>
</dbReference>
<evidence type="ECO:0000256" key="4">
    <source>
        <dbReference type="RuleBase" id="RU367095"/>
    </source>
</evidence>
<keyword evidence="3 4" id="KW-0653">Protein transport</keyword>
<dbReference type="InterPro" id="IPR036390">
    <property type="entry name" value="WH_DNA-bd_sf"/>
</dbReference>
<dbReference type="InterPro" id="IPR037855">
    <property type="entry name" value="Vps36"/>
</dbReference>
<organism evidence="7 8">
    <name type="scientific">Komagataella pastoris</name>
    <name type="common">Yeast</name>
    <name type="synonym">Pichia pastoris</name>
    <dbReference type="NCBI Taxonomy" id="4922"/>
    <lineage>
        <taxon>Eukaryota</taxon>
        <taxon>Fungi</taxon>
        <taxon>Dikarya</taxon>
        <taxon>Ascomycota</taxon>
        <taxon>Saccharomycotina</taxon>
        <taxon>Pichiomycetes</taxon>
        <taxon>Pichiales</taxon>
        <taxon>Pichiaceae</taxon>
        <taxon>Komagataella</taxon>
    </lineage>
</organism>
<keyword evidence="4" id="KW-0967">Endosome</keyword>
<name>A0A1B2J7Y6_PICPA</name>
<dbReference type="EMBL" id="CP014584">
    <property type="protein sequence ID" value="ANZ74134.1"/>
    <property type="molecule type" value="Genomic_DNA"/>
</dbReference>
<dbReference type="PANTHER" id="PTHR13128">
    <property type="entry name" value="VACUOLAR PROTEIN-SORTING-ASSOCIATED PROTEIN 36"/>
    <property type="match status" value="1"/>
</dbReference>
<dbReference type="Proteomes" id="UP000094565">
    <property type="component" value="Chromosome 1"/>
</dbReference>
<sequence length="509" mass="58781">MTWKKVKATQSGRPFFDDNDEVIVYIQDDIGIYQDNTKLDKFQNVRFYLTNKRLIFINEPFPEENYYILLHEIQEVSLYQGFINSSPKLILDLVKAEGEETKRMYRISWICTICSFSNHVQLDKPLAKFNEANNEIDFKCSMCGIKPERSILNDGSSKADSSEPESRPVEAKKASKKKHRCPQCTFVNHPSMLNCEMCNFPLKDLDNFDDSDILLGSKDSTIFKLSFHDRKVQPFSDKLQHYIEKSQHDFLKRFNRMNMNVVQQPAAPLSKEAPKKGIHDLENNSSNFIDSSFLNDSLSGLGRLMRHAEKLIRLSESMKPLMINLHQCSHENHQLISLLKSSKPPHKLNNGIIVESDTKKSLYHKEVARQLVEFILNYDLVQNDFISLCELYKLYNKSRGLNLLSPSTFKLICEQLENVNSIVKLYQIEYHNNNSFYIISKTSSTNYNLTNKVNALLEDNPSDLKQLQIAMNNCNFSILKSVVDELCSEGVIVLDQSIGGNVYYINHYF</sequence>
<protein>
    <recommendedName>
        <fullName evidence="4">Vacuolar protein-sorting-associated protein 36</fullName>
    </recommendedName>
    <alternativeName>
        <fullName evidence="4">ESCRT-II complex subunit VPS36</fullName>
    </alternativeName>
</protein>
<reference evidence="7 8" key="1">
    <citation type="submission" date="2016-02" db="EMBL/GenBank/DDBJ databases">
        <title>Comparative genomic and transcriptomic foundation for Pichia pastoris.</title>
        <authorList>
            <person name="Love K.R."/>
            <person name="Shah K.A."/>
            <person name="Whittaker C.A."/>
            <person name="Wu J."/>
            <person name="Bartlett M.C."/>
            <person name="Ma D."/>
            <person name="Leeson R.L."/>
            <person name="Priest M."/>
            <person name="Young S.K."/>
            <person name="Love J.C."/>
        </authorList>
    </citation>
    <scope>NUCLEOTIDE SEQUENCE [LARGE SCALE GENOMIC DNA]</scope>
    <source>
        <strain evidence="7 8">ATCC 28485</strain>
    </source>
</reference>
<evidence type="ECO:0000313" key="8">
    <source>
        <dbReference type="Proteomes" id="UP000094565"/>
    </source>
</evidence>
<dbReference type="GO" id="GO:0000814">
    <property type="term" value="C:ESCRT II complex"/>
    <property type="evidence" value="ECO:0007669"/>
    <property type="project" value="UniProtKB-UniRule"/>
</dbReference>
<proteinExistence type="inferred from homology"/>
<feature type="compositionally biased region" description="Basic and acidic residues" evidence="5">
    <location>
        <begin position="160"/>
        <end position="173"/>
    </location>
</feature>
<dbReference type="OrthoDB" id="271448at2759"/>
<dbReference type="SUPFAM" id="SSF46785">
    <property type="entry name" value="Winged helix' DNA-binding domain"/>
    <property type="match status" value="2"/>
</dbReference>
<dbReference type="InterPro" id="IPR021648">
    <property type="entry name" value="GLUE_dom"/>
</dbReference>
<keyword evidence="2 4" id="KW-0813">Transport</keyword>
<evidence type="ECO:0000256" key="2">
    <source>
        <dbReference type="ARBA" id="ARBA00022448"/>
    </source>
</evidence>
<dbReference type="Gene3D" id="2.30.29.30">
    <property type="entry name" value="Pleckstrin-homology domain (PH domain)/Phosphotyrosine-binding domain (PTB)"/>
    <property type="match status" value="1"/>
</dbReference>